<protein>
    <recommendedName>
        <fullName evidence="2">DUF3052 domain-containing protein</fullName>
    </recommendedName>
</protein>
<organism evidence="1">
    <name type="scientific">Gulosibacter sediminis</name>
    <dbReference type="NCBI Taxonomy" id="1729695"/>
    <lineage>
        <taxon>Bacteria</taxon>
        <taxon>Bacillati</taxon>
        <taxon>Actinomycetota</taxon>
        <taxon>Actinomycetes</taxon>
        <taxon>Micrococcales</taxon>
        <taxon>Microbacteriaceae</taxon>
        <taxon>Gulosibacter</taxon>
    </lineage>
</organism>
<name>A0ABY4MTE8_9MICO</name>
<dbReference type="EMBL" id="CP097160">
    <property type="protein sequence ID" value="UQN13713.1"/>
    <property type="molecule type" value="Genomic_DNA"/>
</dbReference>
<gene>
    <name evidence="1" type="ORF">M3M28_06365</name>
</gene>
<sequence length="133" mass="14930">MSTTADHAALQKKLQLKPGTRLWVWPETQPHPPELTADTIEATDLADADVAVLFTNSLADVDAALDQHIQALAPLRAVWFIYPKGNATDFNRDTLWNRLLRDDWRANSNVSYNETLSAIRVRPLKPGETVRQA</sequence>
<reference evidence="1" key="1">
    <citation type="submission" date="2022-05" db="EMBL/GenBank/DDBJ databases">
        <title>Complete genome sequence of toluene-degrading Gulosibacter sediminis strain ACHW.36C.</title>
        <authorList>
            <person name="Wai A.C."/>
            <person name="Lai G.K."/>
            <person name="Griffin S.D."/>
            <person name="Leung F.C."/>
        </authorList>
    </citation>
    <scope>NUCLEOTIDE SEQUENCE [LARGE SCALE GENOMIC DNA]</scope>
    <source>
        <strain evidence="1">ACHW.36C</strain>
    </source>
</reference>
<accession>A0ABY4MTE8</accession>
<evidence type="ECO:0008006" key="2">
    <source>
        <dbReference type="Google" id="ProtNLM"/>
    </source>
</evidence>
<evidence type="ECO:0000313" key="1">
    <source>
        <dbReference type="EMBL" id="UQN13713.1"/>
    </source>
</evidence>
<proteinExistence type="predicted"/>